<dbReference type="RefSeq" id="WP_253238576.1">
    <property type="nucleotide sequence ID" value="NZ_JAMYJR010000018.1"/>
</dbReference>
<dbReference type="Proteomes" id="UP001523369">
    <property type="component" value="Unassembled WGS sequence"/>
</dbReference>
<evidence type="ECO:0000313" key="3">
    <source>
        <dbReference type="Proteomes" id="UP001523369"/>
    </source>
</evidence>
<evidence type="ECO:0000256" key="1">
    <source>
        <dbReference type="SAM" id="Phobius"/>
    </source>
</evidence>
<gene>
    <name evidence="2" type="ORF">M1L60_17945</name>
</gene>
<keyword evidence="3" id="KW-1185">Reference proteome</keyword>
<keyword evidence="1" id="KW-0812">Transmembrane</keyword>
<accession>A0ABT1DNT2</accession>
<protein>
    <submittedName>
        <fullName evidence="2">DUF4383 domain-containing protein</fullName>
    </submittedName>
</protein>
<dbReference type="EMBL" id="JAMYJR010000018">
    <property type="protein sequence ID" value="MCO8272480.1"/>
    <property type="molecule type" value="Genomic_DNA"/>
</dbReference>
<organism evidence="2 3">
    <name type="scientific">Paractinoplanes aksuensis</name>
    <dbReference type="NCBI Taxonomy" id="2939490"/>
    <lineage>
        <taxon>Bacteria</taxon>
        <taxon>Bacillati</taxon>
        <taxon>Actinomycetota</taxon>
        <taxon>Actinomycetes</taxon>
        <taxon>Micromonosporales</taxon>
        <taxon>Micromonosporaceae</taxon>
        <taxon>Paractinoplanes</taxon>
    </lineage>
</organism>
<sequence length="158" mass="16550">MAHYPLNHPLRPVFRALAFLTGVYLTLVGAIGLGVTAGDPFFHRGSDWVLGLRTNPAAAWLTLLLGVVLLAAVVLGRNVYYRVTLVLGWVLAGYAMITMALIQTDANVLNVSMVNVIVLAALGLVVLTAGLYGKIGTPEAAQGESRAAHGSRASAPTS</sequence>
<proteinExistence type="predicted"/>
<evidence type="ECO:0000313" key="2">
    <source>
        <dbReference type="EMBL" id="MCO8272480.1"/>
    </source>
</evidence>
<name>A0ABT1DNT2_9ACTN</name>
<keyword evidence="1" id="KW-0472">Membrane</keyword>
<keyword evidence="1" id="KW-1133">Transmembrane helix</keyword>
<feature type="transmembrane region" description="Helical" evidence="1">
    <location>
        <begin position="12"/>
        <end position="37"/>
    </location>
</feature>
<feature type="transmembrane region" description="Helical" evidence="1">
    <location>
        <begin position="108"/>
        <end position="132"/>
    </location>
</feature>
<feature type="transmembrane region" description="Helical" evidence="1">
    <location>
        <begin position="57"/>
        <end position="76"/>
    </location>
</feature>
<comment type="caution">
    <text evidence="2">The sequence shown here is derived from an EMBL/GenBank/DDBJ whole genome shotgun (WGS) entry which is preliminary data.</text>
</comment>
<feature type="transmembrane region" description="Helical" evidence="1">
    <location>
        <begin position="83"/>
        <end position="102"/>
    </location>
</feature>
<reference evidence="2 3" key="1">
    <citation type="submission" date="2022-06" db="EMBL/GenBank/DDBJ databases">
        <title>New Species of the Genus Actinoplanes, ActinopZanes ferrugineus.</title>
        <authorList>
            <person name="Ding P."/>
        </authorList>
    </citation>
    <scope>NUCLEOTIDE SEQUENCE [LARGE SCALE GENOMIC DNA]</scope>
    <source>
        <strain evidence="2 3">TRM88003</strain>
    </source>
</reference>